<organism evidence="11 12">
    <name type="scientific">Plutella xylostella</name>
    <name type="common">Diamondback moth</name>
    <name type="synonym">Plutella maculipennis</name>
    <dbReference type="NCBI Taxonomy" id="51655"/>
    <lineage>
        <taxon>Eukaryota</taxon>
        <taxon>Metazoa</taxon>
        <taxon>Ecdysozoa</taxon>
        <taxon>Arthropoda</taxon>
        <taxon>Hexapoda</taxon>
        <taxon>Insecta</taxon>
        <taxon>Pterygota</taxon>
        <taxon>Neoptera</taxon>
        <taxon>Endopterygota</taxon>
        <taxon>Lepidoptera</taxon>
        <taxon>Glossata</taxon>
        <taxon>Ditrysia</taxon>
        <taxon>Yponomeutoidea</taxon>
        <taxon>Plutellidae</taxon>
        <taxon>Plutella</taxon>
    </lineage>
</organism>
<evidence type="ECO:0000256" key="8">
    <source>
        <dbReference type="PIRSR" id="PIRSR602401-1"/>
    </source>
</evidence>
<feature type="transmembrane region" description="Helical" evidence="10">
    <location>
        <begin position="37"/>
        <end position="55"/>
    </location>
</feature>
<dbReference type="Gene3D" id="1.10.630.10">
    <property type="entry name" value="Cytochrome P450"/>
    <property type="match status" value="1"/>
</dbReference>
<keyword evidence="10" id="KW-0472">Membrane</keyword>
<dbReference type="InterPro" id="IPR002401">
    <property type="entry name" value="Cyt_P450_E_grp-I"/>
</dbReference>
<evidence type="ECO:0000256" key="5">
    <source>
        <dbReference type="ARBA" id="ARBA00023002"/>
    </source>
</evidence>
<comment type="similarity">
    <text evidence="2 9">Belongs to the cytochrome P450 family.</text>
</comment>
<name>A0A8S4EB88_PLUXY</name>
<dbReference type="PANTHER" id="PTHR24279:SF120">
    <property type="entry name" value="CYTOCHROME P450"/>
    <property type="match status" value="1"/>
</dbReference>
<comment type="cofactor">
    <cofactor evidence="1 8">
        <name>heme</name>
        <dbReference type="ChEBI" id="CHEBI:30413"/>
    </cofactor>
</comment>
<dbReference type="PRINTS" id="PR00385">
    <property type="entry name" value="P450"/>
</dbReference>
<evidence type="ECO:0000313" key="11">
    <source>
        <dbReference type="EMBL" id="CAG9112961.1"/>
    </source>
</evidence>
<keyword evidence="3 8" id="KW-0349">Heme</keyword>
<dbReference type="Proteomes" id="UP000653454">
    <property type="component" value="Unassembled WGS sequence"/>
</dbReference>
<dbReference type="Pfam" id="PF00067">
    <property type="entry name" value="p450"/>
    <property type="match status" value="1"/>
</dbReference>
<dbReference type="PANTHER" id="PTHR24279">
    <property type="entry name" value="CYTOCHROME P450"/>
    <property type="match status" value="1"/>
</dbReference>
<reference evidence="11" key="1">
    <citation type="submission" date="2020-11" db="EMBL/GenBank/DDBJ databases">
        <authorList>
            <person name="Whiteford S."/>
        </authorList>
    </citation>
    <scope>NUCLEOTIDE SEQUENCE</scope>
</reference>
<proteinExistence type="inferred from homology"/>
<keyword evidence="5 9" id="KW-0560">Oxidoreductase</keyword>
<evidence type="ECO:0000256" key="10">
    <source>
        <dbReference type="SAM" id="Phobius"/>
    </source>
</evidence>
<dbReference type="PROSITE" id="PS00086">
    <property type="entry name" value="CYTOCHROME_P450"/>
    <property type="match status" value="1"/>
</dbReference>
<evidence type="ECO:0000256" key="2">
    <source>
        <dbReference type="ARBA" id="ARBA00010617"/>
    </source>
</evidence>
<evidence type="ECO:0000256" key="9">
    <source>
        <dbReference type="RuleBase" id="RU000461"/>
    </source>
</evidence>
<keyword evidence="7 9" id="KW-0503">Monooxygenase</keyword>
<dbReference type="InterPro" id="IPR050479">
    <property type="entry name" value="CYP11_CYP27_families"/>
</dbReference>
<dbReference type="InterPro" id="IPR017972">
    <property type="entry name" value="Cyt_P450_CS"/>
</dbReference>
<keyword evidence="10" id="KW-0812">Transmembrane</keyword>
<dbReference type="GO" id="GO:0005506">
    <property type="term" value="F:iron ion binding"/>
    <property type="evidence" value="ECO:0007669"/>
    <property type="project" value="InterPro"/>
</dbReference>
<dbReference type="InterPro" id="IPR036396">
    <property type="entry name" value="Cyt_P450_sf"/>
</dbReference>
<dbReference type="GO" id="GO:0004497">
    <property type="term" value="F:monooxygenase activity"/>
    <property type="evidence" value="ECO:0007669"/>
    <property type="project" value="UniProtKB-KW"/>
</dbReference>
<keyword evidence="10" id="KW-1133">Transmembrane helix</keyword>
<evidence type="ECO:0000256" key="1">
    <source>
        <dbReference type="ARBA" id="ARBA00001971"/>
    </source>
</evidence>
<keyword evidence="6 8" id="KW-0408">Iron</keyword>
<dbReference type="EMBL" id="CAJHNJ030000014">
    <property type="protein sequence ID" value="CAG9112961.1"/>
    <property type="molecule type" value="Genomic_DNA"/>
</dbReference>
<keyword evidence="4 8" id="KW-0479">Metal-binding</keyword>
<evidence type="ECO:0000256" key="7">
    <source>
        <dbReference type="ARBA" id="ARBA00023033"/>
    </source>
</evidence>
<accession>A0A8S4EB88</accession>
<dbReference type="AlphaFoldDB" id="A0A8S4EB88"/>
<gene>
    <name evidence="11" type="ORF">PLXY2_LOCUS5090</name>
</gene>
<dbReference type="SUPFAM" id="SSF48264">
    <property type="entry name" value="Cytochrome P450"/>
    <property type="match status" value="1"/>
</dbReference>
<feature type="binding site" description="axial binding residue" evidence="8">
    <location>
        <position position="483"/>
    </location>
    <ligand>
        <name>heme</name>
        <dbReference type="ChEBI" id="CHEBI:30413"/>
    </ligand>
    <ligandPart>
        <name>Fe</name>
        <dbReference type="ChEBI" id="CHEBI:18248"/>
    </ligandPart>
</feature>
<evidence type="ECO:0000256" key="3">
    <source>
        <dbReference type="ARBA" id="ARBA00022617"/>
    </source>
</evidence>
<keyword evidence="12" id="KW-1185">Reference proteome</keyword>
<dbReference type="InterPro" id="IPR001128">
    <property type="entry name" value="Cyt_P450"/>
</dbReference>
<dbReference type="GO" id="GO:0020037">
    <property type="term" value="F:heme binding"/>
    <property type="evidence" value="ECO:0007669"/>
    <property type="project" value="InterPro"/>
</dbReference>
<dbReference type="CDD" id="cd11054">
    <property type="entry name" value="CYP24A1-like"/>
    <property type="match status" value="1"/>
</dbReference>
<evidence type="ECO:0000256" key="4">
    <source>
        <dbReference type="ARBA" id="ARBA00022723"/>
    </source>
</evidence>
<protein>
    <submittedName>
        <fullName evidence="11">(diamondback moth) hypothetical protein</fullName>
    </submittedName>
</protein>
<dbReference type="PRINTS" id="PR00463">
    <property type="entry name" value="EP450I"/>
</dbReference>
<evidence type="ECO:0000313" key="12">
    <source>
        <dbReference type="Proteomes" id="UP000653454"/>
    </source>
</evidence>
<dbReference type="GO" id="GO:0016705">
    <property type="term" value="F:oxidoreductase activity, acting on paired donors, with incorporation or reduction of molecular oxygen"/>
    <property type="evidence" value="ECO:0007669"/>
    <property type="project" value="InterPro"/>
</dbReference>
<comment type="caution">
    <text evidence="11">The sequence shown here is derived from an EMBL/GenBank/DDBJ whole genome shotgun (WGS) entry which is preliminary data.</text>
</comment>
<evidence type="ECO:0000256" key="6">
    <source>
        <dbReference type="ARBA" id="ARBA00023004"/>
    </source>
</evidence>
<sequence>MKCNDNTVGDPQLKLNLLSDKNEHISSPRPLLDWSSVPTLVLAVTLLFLIVMTLLSRTSDKHRLPGPPALPFLGTRWLFWSRYKMNKLHEAYEGSAPNRAKTSPSCHNEEYLHADMFRRYGPVFAETTPGGAAIVSIAERAALEAILRTPARRPYRPPTEIVQVYRKSRPDRYASTGLVNEQGDRWHHLRRNLTSELTSPHTIQGFLPQLNSICDDFADLLASSRGYGGEVTGFEQLTNRVGLESVCGLMLGCRLGFLGRSMSGRALTLASAVKTHFRAQRDSYYGAPLWKFAPTKLYRTYVKSEETIHTIVSELMDEVRGRAEASAQDHGMQEIFLRILANPALDMRDKKAAIIDFITAGIETLANSLVFLLYLLSSREDWQEKIRKELPSTGEIDSEALAAAPSVKAAIYEAFRLLPIAPFLARILEAPLTTFVLAHTGAACRRDENFWRAREYLPERWIEPREPHAASLVAPFGRGRRMCPGKRFVEIELQLLLAKIVQRWRVCFDGELDIQFDFLLSPKSPVSLRLVEW</sequence>